<organism evidence="3 4">
    <name type="scientific">Amycolatopsis antarctica</name>
    <dbReference type="NCBI Taxonomy" id="1854586"/>
    <lineage>
        <taxon>Bacteria</taxon>
        <taxon>Bacillati</taxon>
        <taxon>Actinomycetota</taxon>
        <taxon>Actinomycetes</taxon>
        <taxon>Pseudonocardiales</taxon>
        <taxon>Pseudonocardiaceae</taxon>
        <taxon>Amycolatopsis</taxon>
    </lineage>
</organism>
<sequence>MPNHPAHAMPPQRESGVTAIIAGVLAVVGGLFHLLGIFLQFADADVIFDEVYGVVAFISNIVLVLTLLPGAVLLFTRKPAGRLLVMGGAAFAVVYFVGGLVWGLASTLPSTSLTSSQAGAVAGATGTILLVFMVPAIATFVLAIVPPTVRWIAAARAPQAGGYAQSQPLQPPPGYPQQPQSW</sequence>
<evidence type="ECO:0000313" key="4">
    <source>
        <dbReference type="Proteomes" id="UP000242444"/>
    </source>
</evidence>
<dbReference type="InParanoid" id="A0A263D5Y8"/>
<keyword evidence="4" id="KW-1185">Reference proteome</keyword>
<feature type="transmembrane region" description="Helical" evidence="2">
    <location>
        <begin position="17"/>
        <end position="39"/>
    </location>
</feature>
<proteinExistence type="predicted"/>
<gene>
    <name evidence="3" type="ORF">CFN78_08760</name>
</gene>
<reference evidence="3 4" key="1">
    <citation type="submission" date="2017-07" db="EMBL/GenBank/DDBJ databases">
        <title>Amycolatopsis antarcticus sp. nov., isolated from the surface of an Antarcticus brown macroalga.</title>
        <authorList>
            <person name="Wang J."/>
            <person name="Leiva S."/>
            <person name="Huang J."/>
            <person name="Huang Y."/>
        </authorList>
    </citation>
    <scope>NUCLEOTIDE SEQUENCE [LARGE SCALE GENOMIC DNA]</scope>
    <source>
        <strain evidence="3 4">AU-G6</strain>
    </source>
</reference>
<name>A0A263D5Y8_9PSEU</name>
<feature type="transmembrane region" description="Helical" evidence="2">
    <location>
        <begin position="83"/>
        <end position="105"/>
    </location>
</feature>
<keyword evidence="2" id="KW-0472">Membrane</keyword>
<keyword evidence="2" id="KW-0812">Transmembrane</keyword>
<dbReference type="EMBL" id="NKYE01000004">
    <property type="protein sequence ID" value="OZM73609.1"/>
    <property type="molecule type" value="Genomic_DNA"/>
</dbReference>
<evidence type="ECO:0000313" key="3">
    <source>
        <dbReference type="EMBL" id="OZM73609.1"/>
    </source>
</evidence>
<dbReference type="AlphaFoldDB" id="A0A263D5Y8"/>
<dbReference type="Proteomes" id="UP000242444">
    <property type="component" value="Unassembled WGS sequence"/>
</dbReference>
<evidence type="ECO:0000256" key="2">
    <source>
        <dbReference type="SAM" id="Phobius"/>
    </source>
</evidence>
<accession>A0A263D5Y8</accession>
<keyword evidence="2" id="KW-1133">Transmembrane helix</keyword>
<comment type="caution">
    <text evidence="3">The sequence shown here is derived from an EMBL/GenBank/DDBJ whole genome shotgun (WGS) entry which is preliminary data.</text>
</comment>
<feature type="transmembrane region" description="Helical" evidence="2">
    <location>
        <begin position="51"/>
        <end position="76"/>
    </location>
</feature>
<evidence type="ECO:0000256" key="1">
    <source>
        <dbReference type="SAM" id="MobiDB-lite"/>
    </source>
</evidence>
<feature type="transmembrane region" description="Helical" evidence="2">
    <location>
        <begin position="117"/>
        <end position="145"/>
    </location>
</feature>
<protein>
    <submittedName>
        <fullName evidence="3">Uncharacterized protein</fullName>
    </submittedName>
</protein>
<feature type="region of interest" description="Disordered" evidence="1">
    <location>
        <begin position="162"/>
        <end position="182"/>
    </location>
</feature>